<feature type="binding site" evidence="5">
    <location>
        <begin position="200"/>
        <end position="203"/>
    </location>
    <ligand>
        <name>substrate</name>
    </ligand>
</feature>
<evidence type="ECO:0000256" key="1">
    <source>
        <dbReference type="ARBA" id="ARBA00022603"/>
    </source>
</evidence>
<dbReference type="InterPro" id="IPR007848">
    <property type="entry name" value="Small_mtfrase_dom"/>
</dbReference>
<dbReference type="InterPro" id="IPR004556">
    <property type="entry name" value="HemK-like"/>
</dbReference>
<dbReference type="Proteomes" id="UP001172702">
    <property type="component" value="Unassembled WGS sequence"/>
</dbReference>
<dbReference type="PANTHER" id="PTHR18895:SF74">
    <property type="entry name" value="MTRF1L RELEASE FACTOR GLUTAMINE METHYLTRANSFERASE"/>
    <property type="match status" value="1"/>
</dbReference>
<dbReference type="InterPro" id="IPR002052">
    <property type="entry name" value="DNA_methylase_N6_adenine_CS"/>
</dbReference>
<feature type="binding site" evidence="5">
    <location>
        <position position="150"/>
    </location>
    <ligand>
        <name>S-adenosyl-L-methionine</name>
        <dbReference type="ChEBI" id="CHEBI:59789"/>
    </ligand>
</feature>
<comment type="catalytic activity">
    <reaction evidence="4 5">
        <text>L-glutaminyl-[peptide chain release factor] + S-adenosyl-L-methionine = N(5)-methyl-L-glutaminyl-[peptide chain release factor] + S-adenosyl-L-homocysteine + H(+)</text>
        <dbReference type="Rhea" id="RHEA:42896"/>
        <dbReference type="Rhea" id="RHEA-COMP:10271"/>
        <dbReference type="Rhea" id="RHEA-COMP:10272"/>
        <dbReference type="ChEBI" id="CHEBI:15378"/>
        <dbReference type="ChEBI" id="CHEBI:30011"/>
        <dbReference type="ChEBI" id="CHEBI:57856"/>
        <dbReference type="ChEBI" id="CHEBI:59789"/>
        <dbReference type="ChEBI" id="CHEBI:61891"/>
        <dbReference type="EC" id="2.1.1.297"/>
    </reaction>
</comment>
<dbReference type="EMBL" id="JAUHTB010000009">
    <property type="protein sequence ID" value="MDN4506186.1"/>
    <property type="molecule type" value="Genomic_DNA"/>
</dbReference>
<dbReference type="Pfam" id="PF05175">
    <property type="entry name" value="MTS"/>
    <property type="match status" value="1"/>
</dbReference>
<name>A0ABT8H155_9ACTN</name>
<keyword evidence="1 5" id="KW-0489">Methyltransferase</keyword>
<dbReference type="Gene3D" id="1.10.8.10">
    <property type="entry name" value="DNA helicase RuvA subunit, C-terminal domain"/>
    <property type="match status" value="1"/>
</dbReference>
<evidence type="ECO:0000256" key="6">
    <source>
        <dbReference type="SAM" id="MobiDB-lite"/>
    </source>
</evidence>
<dbReference type="InterPro" id="IPR050320">
    <property type="entry name" value="N5-glutamine_MTase"/>
</dbReference>
<proteinExistence type="inferred from homology"/>
<dbReference type="EC" id="2.1.1.297" evidence="5"/>
<reference evidence="9 10" key="1">
    <citation type="submission" date="2023-07" db="EMBL/GenBank/DDBJ databases">
        <title>Strategy for survival of the halotoleranting strain Dietzia MX2 from the Yakshinskoe mineral salts deposit.</title>
        <authorList>
            <person name="Kharitonova M.A."/>
            <person name="Kupriyanova-Ashina F.G."/>
            <person name="Shakirov T.R."/>
            <person name="Vafina M.S."/>
            <person name="Ilinskaya O.N."/>
        </authorList>
    </citation>
    <scope>NUCLEOTIDE SEQUENCE [LARGE SCALE GENOMIC DNA]</scope>
    <source>
        <strain evidence="9 10">MX2</strain>
    </source>
</reference>
<dbReference type="NCBIfam" id="TIGR00536">
    <property type="entry name" value="hemK_fam"/>
    <property type="match status" value="1"/>
</dbReference>
<dbReference type="PROSITE" id="PS00092">
    <property type="entry name" value="N6_MTASE"/>
    <property type="match status" value="1"/>
</dbReference>
<feature type="binding site" evidence="5">
    <location>
        <position position="200"/>
    </location>
    <ligand>
        <name>S-adenosyl-L-methionine</name>
        <dbReference type="ChEBI" id="CHEBI:59789"/>
    </ligand>
</feature>
<organism evidence="9 10">
    <name type="scientific">Dietzia maris</name>
    <dbReference type="NCBI Taxonomy" id="37915"/>
    <lineage>
        <taxon>Bacteria</taxon>
        <taxon>Bacillati</taxon>
        <taxon>Actinomycetota</taxon>
        <taxon>Actinomycetes</taxon>
        <taxon>Mycobacteriales</taxon>
        <taxon>Dietziaceae</taxon>
        <taxon>Dietzia</taxon>
    </lineage>
</organism>
<evidence type="ECO:0000259" key="7">
    <source>
        <dbReference type="Pfam" id="PF05175"/>
    </source>
</evidence>
<dbReference type="RefSeq" id="WP_301162558.1">
    <property type="nucleotide sequence ID" value="NZ_JAUHTB010000009.1"/>
</dbReference>
<evidence type="ECO:0000256" key="5">
    <source>
        <dbReference type="HAMAP-Rule" id="MF_02126"/>
    </source>
</evidence>
<dbReference type="CDD" id="cd02440">
    <property type="entry name" value="AdoMet_MTases"/>
    <property type="match status" value="1"/>
</dbReference>
<feature type="region of interest" description="Disordered" evidence="6">
    <location>
        <begin position="292"/>
        <end position="326"/>
    </location>
</feature>
<dbReference type="SUPFAM" id="SSF53335">
    <property type="entry name" value="S-adenosyl-L-methionine-dependent methyltransferases"/>
    <property type="match status" value="1"/>
</dbReference>
<comment type="similarity">
    <text evidence="5">Belongs to the protein N5-glutamine methyltransferase family. PrmC subfamily.</text>
</comment>
<accession>A0ABT8H155</accession>
<comment type="caution">
    <text evidence="5">Lacks conserved residue(s) required for the propagation of feature annotation.</text>
</comment>
<dbReference type="GO" id="GO:0102559">
    <property type="term" value="F:peptide chain release factor N(5)-glutamine methyltransferase activity"/>
    <property type="evidence" value="ECO:0007669"/>
    <property type="project" value="UniProtKB-EC"/>
</dbReference>
<evidence type="ECO:0000313" key="9">
    <source>
        <dbReference type="EMBL" id="MDN4506186.1"/>
    </source>
</evidence>
<evidence type="ECO:0000256" key="4">
    <source>
        <dbReference type="ARBA" id="ARBA00048391"/>
    </source>
</evidence>
<evidence type="ECO:0000256" key="2">
    <source>
        <dbReference type="ARBA" id="ARBA00022679"/>
    </source>
</evidence>
<gene>
    <name evidence="5 9" type="primary">prmC</name>
    <name evidence="9" type="ORF">QYF62_08960</name>
</gene>
<dbReference type="InterPro" id="IPR019874">
    <property type="entry name" value="RF_methyltr_PrmC"/>
</dbReference>
<dbReference type="InterPro" id="IPR040758">
    <property type="entry name" value="PrmC_N"/>
</dbReference>
<dbReference type="GO" id="GO:0032259">
    <property type="term" value="P:methylation"/>
    <property type="evidence" value="ECO:0007669"/>
    <property type="project" value="UniProtKB-KW"/>
</dbReference>
<keyword evidence="3 5" id="KW-0949">S-adenosyl-L-methionine</keyword>
<feature type="domain" description="Release factor glutamine methyltransferase N-terminal" evidence="8">
    <location>
        <begin position="12"/>
        <end position="79"/>
    </location>
</feature>
<dbReference type="Pfam" id="PF17827">
    <property type="entry name" value="PrmC_N"/>
    <property type="match status" value="1"/>
</dbReference>
<dbReference type="PANTHER" id="PTHR18895">
    <property type="entry name" value="HEMK METHYLTRANSFERASE"/>
    <property type="match status" value="1"/>
</dbReference>
<dbReference type="HAMAP" id="MF_02126">
    <property type="entry name" value="RF_methyltr_PrmC"/>
    <property type="match status" value="1"/>
</dbReference>
<dbReference type="NCBIfam" id="TIGR03534">
    <property type="entry name" value="RF_mod_PrmC"/>
    <property type="match status" value="1"/>
</dbReference>
<comment type="function">
    <text evidence="5">Methylates the class 1 translation termination release factors RF1/PrfA and RF2/PrfB on the glutamine residue of the universally conserved GGQ motif.</text>
</comment>
<feature type="domain" description="Methyltransferase small" evidence="7">
    <location>
        <begin position="120"/>
        <end position="203"/>
    </location>
</feature>
<protein>
    <recommendedName>
        <fullName evidence="5">Release factor glutamine methyltransferase</fullName>
        <shortName evidence="5">RF MTase</shortName>
        <ecNumber evidence="5">2.1.1.297</ecNumber>
    </recommendedName>
    <alternativeName>
        <fullName evidence="5">N5-glutamine methyltransferase PrmC</fullName>
    </alternativeName>
    <alternativeName>
        <fullName evidence="5">Protein-(glutamine-N5) MTase PrmC</fullName>
    </alternativeName>
    <alternativeName>
        <fullName evidence="5">Protein-glutamine N-methyltransferase PrmC</fullName>
    </alternativeName>
</protein>
<evidence type="ECO:0000259" key="8">
    <source>
        <dbReference type="Pfam" id="PF17827"/>
    </source>
</evidence>
<evidence type="ECO:0000256" key="3">
    <source>
        <dbReference type="ARBA" id="ARBA00022691"/>
    </source>
</evidence>
<keyword evidence="10" id="KW-1185">Reference proteome</keyword>
<keyword evidence="2 5" id="KW-0808">Transferase</keyword>
<evidence type="ECO:0000313" key="10">
    <source>
        <dbReference type="Proteomes" id="UP001172702"/>
    </source>
</evidence>
<feature type="compositionally biased region" description="Basic and acidic residues" evidence="6">
    <location>
        <begin position="294"/>
        <end position="303"/>
    </location>
</feature>
<dbReference type="Gene3D" id="3.40.50.150">
    <property type="entry name" value="Vaccinia Virus protein VP39"/>
    <property type="match status" value="1"/>
</dbReference>
<comment type="caution">
    <text evidence="9">The sequence shown here is derived from an EMBL/GenBank/DDBJ whole genome shotgun (WGS) entry which is preliminary data.</text>
</comment>
<dbReference type="InterPro" id="IPR029063">
    <property type="entry name" value="SAM-dependent_MTases_sf"/>
</dbReference>
<sequence>MNPRSAGVTGVVRSAAQALGAAGVDSAHVEAQLICAHVLGIDRTRLMLADDPDAAAVSEVERIVAARARDRTPLQYLLGRAVSGRLELAVGPGVFIPRPETELLVESTLAALPAPGPGPGPVVVDLCAGSGTLALEIAHARPDARVHAVELYEAALEWLRCNAAERAAAGDTPIEVHHADATDADVLSHLRGSAAAVVSNPPYIPVTDDLPADVLAHEPATALFGGRDGLVVVTPLVGVAAALLAPGGHLAVEHDDTTGAAVAAVVAAKGGFGTVEQHTDLAGRPRFVTATRLDAGHDDTHDDDHDDDDNDDDDKVDTTVRKGTTR</sequence>
<feature type="compositionally biased region" description="Acidic residues" evidence="6">
    <location>
        <begin position="304"/>
        <end position="315"/>
    </location>
</feature>